<feature type="coiled-coil region" evidence="1">
    <location>
        <begin position="1707"/>
        <end position="1734"/>
    </location>
</feature>
<gene>
    <name evidence="4" type="ORF">TrST_g5637</name>
</gene>
<dbReference type="EMBL" id="BRXY01000011">
    <property type="protein sequence ID" value="GMH52571.1"/>
    <property type="molecule type" value="Genomic_DNA"/>
</dbReference>
<feature type="domain" description="WW" evidence="3">
    <location>
        <begin position="211"/>
        <end position="245"/>
    </location>
</feature>
<organism evidence="4 5">
    <name type="scientific">Triparma strigata</name>
    <dbReference type="NCBI Taxonomy" id="1606541"/>
    <lineage>
        <taxon>Eukaryota</taxon>
        <taxon>Sar</taxon>
        <taxon>Stramenopiles</taxon>
        <taxon>Ochrophyta</taxon>
        <taxon>Bolidophyceae</taxon>
        <taxon>Parmales</taxon>
        <taxon>Triparmaceae</taxon>
        <taxon>Triparma</taxon>
    </lineage>
</organism>
<keyword evidence="5" id="KW-1185">Reference proteome</keyword>
<feature type="domain" description="WW" evidence="3">
    <location>
        <begin position="95"/>
        <end position="129"/>
    </location>
</feature>
<dbReference type="GO" id="GO:0045292">
    <property type="term" value="P:mRNA cis splicing, via spliceosome"/>
    <property type="evidence" value="ECO:0007669"/>
    <property type="project" value="InterPro"/>
</dbReference>
<feature type="region of interest" description="Disordered" evidence="2">
    <location>
        <begin position="620"/>
        <end position="662"/>
    </location>
</feature>
<comment type="caution">
    <text evidence="4">The sequence shown here is derived from an EMBL/GenBank/DDBJ whole genome shotgun (WGS) entry which is preliminary data.</text>
</comment>
<feature type="compositionally biased region" description="Acidic residues" evidence="2">
    <location>
        <begin position="636"/>
        <end position="655"/>
    </location>
</feature>
<feature type="domain" description="WW" evidence="3">
    <location>
        <begin position="1"/>
        <end position="32"/>
    </location>
</feature>
<protein>
    <recommendedName>
        <fullName evidence="3">WW domain-containing protein</fullName>
    </recommendedName>
</protein>
<dbReference type="SUPFAM" id="SSF51045">
    <property type="entry name" value="WW domain"/>
    <property type="match status" value="5"/>
</dbReference>
<feature type="region of interest" description="Disordered" evidence="2">
    <location>
        <begin position="1"/>
        <end position="152"/>
    </location>
</feature>
<dbReference type="Gene3D" id="2.20.70.10">
    <property type="match status" value="6"/>
</dbReference>
<dbReference type="GO" id="GO:0071004">
    <property type="term" value="C:U2-type prespliceosome"/>
    <property type="evidence" value="ECO:0007669"/>
    <property type="project" value="TreeGrafter"/>
</dbReference>
<reference evidence="5" key="1">
    <citation type="journal article" date="2023" name="Commun. Biol.">
        <title>Genome analysis of Parmales, the sister group of diatoms, reveals the evolutionary specialization of diatoms from phago-mixotrophs to photoautotrophs.</title>
        <authorList>
            <person name="Ban H."/>
            <person name="Sato S."/>
            <person name="Yoshikawa S."/>
            <person name="Yamada K."/>
            <person name="Nakamura Y."/>
            <person name="Ichinomiya M."/>
            <person name="Sato N."/>
            <person name="Blanc-Mathieu R."/>
            <person name="Endo H."/>
            <person name="Kuwata A."/>
            <person name="Ogata H."/>
        </authorList>
    </citation>
    <scope>NUCLEOTIDE SEQUENCE [LARGE SCALE GENOMIC DNA]</scope>
    <source>
        <strain evidence="5">NIES 3701</strain>
    </source>
</reference>
<dbReference type="CDD" id="cd00201">
    <property type="entry name" value="WW"/>
    <property type="match status" value="4"/>
</dbReference>
<dbReference type="GO" id="GO:0003723">
    <property type="term" value="F:RNA binding"/>
    <property type="evidence" value="ECO:0007669"/>
    <property type="project" value="TreeGrafter"/>
</dbReference>
<accession>A0A9W6ZI87</accession>
<feature type="compositionally biased region" description="Basic and acidic residues" evidence="2">
    <location>
        <begin position="80"/>
        <end position="89"/>
    </location>
</feature>
<evidence type="ECO:0000259" key="3">
    <source>
        <dbReference type="PROSITE" id="PS50020"/>
    </source>
</evidence>
<feature type="region of interest" description="Disordered" evidence="2">
    <location>
        <begin position="169"/>
        <end position="221"/>
    </location>
</feature>
<dbReference type="InterPro" id="IPR039726">
    <property type="entry name" value="Prp40-like"/>
</dbReference>
<dbReference type="Proteomes" id="UP001165085">
    <property type="component" value="Unassembled WGS sequence"/>
</dbReference>
<dbReference type="InterPro" id="IPR001202">
    <property type="entry name" value="WW_dom"/>
</dbReference>
<feature type="compositionally biased region" description="Basic and acidic residues" evidence="2">
    <location>
        <begin position="283"/>
        <end position="294"/>
    </location>
</feature>
<dbReference type="InterPro" id="IPR036020">
    <property type="entry name" value="WW_dom_sf"/>
</dbReference>
<feature type="compositionally biased region" description="Gly residues" evidence="2">
    <location>
        <begin position="1076"/>
        <end position="1089"/>
    </location>
</feature>
<feature type="domain" description="WW" evidence="3">
    <location>
        <begin position="283"/>
        <end position="317"/>
    </location>
</feature>
<feature type="region of interest" description="Disordered" evidence="2">
    <location>
        <begin position="1061"/>
        <end position="1094"/>
    </location>
</feature>
<feature type="compositionally biased region" description="Gly residues" evidence="2">
    <location>
        <begin position="1211"/>
        <end position="1221"/>
    </location>
</feature>
<feature type="compositionally biased region" description="Basic and acidic residues" evidence="2">
    <location>
        <begin position="331"/>
        <end position="349"/>
    </location>
</feature>
<dbReference type="Pfam" id="PF00397">
    <property type="entry name" value="WW"/>
    <property type="match status" value="6"/>
</dbReference>
<dbReference type="PROSITE" id="PS50020">
    <property type="entry name" value="WW_DOMAIN_2"/>
    <property type="match status" value="6"/>
</dbReference>
<feature type="compositionally biased region" description="Acidic residues" evidence="2">
    <location>
        <begin position="418"/>
        <end position="435"/>
    </location>
</feature>
<feature type="region of interest" description="Disordered" evidence="2">
    <location>
        <begin position="1165"/>
        <end position="1229"/>
    </location>
</feature>
<feature type="compositionally biased region" description="Polar residues" evidence="2">
    <location>
        <begin position="1316"/>
        <end position="1330"/>
    </location>
</feature>
<feature type="domain" description="WW" evidence="3">
    <location>
        <begin position="52"/>
        <end position="86"/>
    </location>
</feature>
<dbReference type="GO" id="GO:0005685">
    <property type="term" value="C:U1 snRNP"/>
    <property type="evidence" value="ECO:0007669"/>
    <property type="project" value="TreeGrafter"/>
</dbReference>
<feature type="region of interest" description="Disordered" evidence="2">
    <location>
        <begin position="1252"/>
        <end position="1333"/>
    </location>
</feature>
<feature type="region of interest" description="Disordered" evidence="2">
    <location>
        <begin position="331"/>
        <end position="441"/>
    </location>
</feature>
<feature type="compositionally biased region" description="Low complexity" evidence="2">
    <location>
        <begin position="368"/>
        <end position="377"/>
    </location>
</feature>
<dbReference type="PANTHER" id="PTHR11864:SF0">
    <property type="entry name" value="PRP40 PRE-MRNA PROCESSING FACTOR 40 HOMOLOG A (YEAST)"/>
    <property type="match status" value="1"/>
</dbReference>
<feature type="domain" description="WW" evidence="3">
    <location>
        <begin position="145"/>
        <end position="179"/>
    </location>
</feature>
<dbReference type="SMART" id="SM00456">
    <property type="entry name" value="WW"/>
    <property type="match status" value="6"/>
</dbReference>
<dbReference type="PANTHER" id="PTHR11864">
    <property type="entry name" value="PRE-MRNA-PROCESSING PROTEIN PRP40"/>
    <property type="match status" value="1"/>
</dbReference>
<dbReference type="PROSITE" id="PS01159">
    <property type="entry name" value="WW_DOMAIN_1"/>
    <property type="match status" value="1"/>
</dbReference>
<evidence type="ECO:0000313" key="5">
    <source>
        <dbReference type="Proteomes" id="UP001165085"/>
    </source>
</evidence>
<proteinExistence type="predicted"/>
<evidence type="ECO:0000256" key="2">
    <source>
        <dbReference type="SAM" id="MobiDB-lite"/>
    </source>
</evidence>
<evidence type="ECO:0000313" key="4">
    <source>
        <dbReference type="EMBL" id="GMH52571.1"/>
    </source>
</evidence>
<feature type="compositionally biased region" description="Gly residues" evidence="2">
    <location>
        <begin position="1263"/>
        <end position="1275"/>
    </location>
</feature>
<feature type="compositionally biased region" description="Basic and acidic residues" evidence="2">
    <location>
        <begin position="391"/>
        <end position="417"/>
    </location>
</feature>
<evidence type="ECO:0000256" key="1">
    <source>
        <dbReference type="SAM" id="Coils"/>
    </source>
</evidence>
<dbReference type="OrthoDB" id="200672at2759"/>
<feature type="region of interest" description="Disordered" evidence="2">
    <location>
        <begin position="257"/>
        <end position="294"/>
    </location>
</feature>
<keyword evidence="1" id="KW-0175">Coiled coil</keyword>
<name>A0A9W6ZI87_9STRA</name>
<feature type="compositionally biased region" description="Basic and acidic residues" evidence="2">
    <location>
        <begin position="1168"/>
        <end position="1187"/>
    </location>
</feature>
<feature type="compositionally biased region" description="Basic and acidic residues" evidence="2">
    <location>
        <begin position="1"/>
        <end position="12"/>
    </location>
</feature>
<sequence length="1858" mass="200596">MSAWEKRFDEGSGNHYYYNTETDESSWEVPPDFVDDDASNDSGENNSSDGEDELQDGWEERLDEGSGATYYFNTETEESVWEKPVKPKTQEAAPAAAAHNWEERLDEGSGATYYFNTETEESVWERPPEMDAAADPMPEPQTPQGAPQHNWEERLDEISGATYYFNTETEESVWERPPEMDAAPFFDDNAVSTPPMEGEGGGGGEDIVDDPEPYNPWDQRFDDASGQYYYFNEESEESVWEEPPEFTAHAAWEVSVQENADRREAAKNAGGPTSVGEDIVDDPEPHNPWDQRLDDASGQYYYFNEESEESVWEEPPEFTAHAAWEVSVQENVEKREAAKKAAEASKLEEAETPPARPSMLSVLGGGALKKAAASVLGEQGDDSGPATPTNGRKDGDEEEQHTPETDVSKHTDTSAHTEEDDESEEEHSEEEEEEDFSKVKRPREHLQFAPFGMFASVKVDSRPWARKWISIRHSSQTNTYEVTFTASPESEVELSVVDFEKLAFDLMSVTTLVKSTTKPTVQIQRAEVDGDKEPLAILFPSQSEVENFVDAVEVRNKTSTPYHELAVGVGDVLDLTDNDIKALQVVTAEELLAEEDALHKYSEELHSILSNMKNISRQNKAVAHTAKAKSSKPLDDSDDSDEDYHNEDDDEDDDDAGSRRYPNKLKETGQALVLINHEWQQIHLVVDFEHAELKFFTHADAKRPKLRLPLTNCSISLVANEDTKYSKSLKNPLSFQLTVDKQMFSSMSPLSPNKSPSKSGLGSLSPKQLMDENVYAFRTFTLLQLWEWTVTLASLGKIDKDNETIASSKRFSWSVQDLNALENSLADIVTKKLCLASEYEVTYHNPLAFGRPEDVLIDKGGLSVIQTNDHKSFGAPIGSVLTAVKKEGEAGYTPVLGLNYGQTVEFLDQLPKAKPLRVKYRLPCISRVGASVREGADGEWMDCIVKMNDMKMTFEHDKPVLEEVNMISGGDAILTLTADSKYPLLLVVKSDRREVAVRFTSFKKLLEFNVGFLYSTMLVGCGSNEKLLNALDGSKGAGVWGESDSDVDDEEVGDVSMGGWMTDEADTPAKIDGSSRQGGQGQVEGGSGGQVKQADTGNTYEIVDQLQTHLTDLEEPLPATEELIALRRSLAEKHKKNVESLVKRVEADAEDRRILDEEAEAKMVAQAKNEERGGGGRSAWADEKKMSMSEVRYGGSGSERQRKGSKSNRGVGAGAGAGARGGDSPLKQWNPTLGYSHTLSLSSHLPSLTEIMDSSMSPLPMGPAGGSRDLGGPGGSKNSPHSPPSPRSPRGKRRRHTNQDDVSPLGAGAANEEKGGTSSFQVSQPSTTPAVKSDEKMTLLGTFLGEVMASPEAVVASAVSLAGNGMLCRKFCRAVVQRLGSRYLTVPEEFLVPLVRFAVKTRNQVVVNSVVAEICCLPEVLLFGKSVARVDRDLELGAGGDDDEDEGLTPEATALSMVRKIIGSLSSFGADNFPSSLVSCLQAVSSEVNSVLSAESILSEFILLKALKDAGVVTGRGGLVERFLITFLRTAAGGIGGRGNSNMTIRLRAQTAGLQVQFSKTLSDVLSVRVGGARPPVGQGLNFESSFAGGSGAKPKEMLGSIVVTGEDIYLIHSGVEEGLRGGGHGAYSKLATSLVALDGVDLGWTSVRDRDKAFVLKLQDGNGGGDVGGGASDEVAIQEARWLLSKAKASLQGLFSERGLQTAGVLESAKDVLRELESKKSAIKLIAQEARRLGVALELCENYAAGLSTLGDISEGGGGEGGAKFMLETKLERIVAIEREFISRAGARGAGLGGSGGVGLEAAGGGRGGGAGAASIAASANFIPSSPLATLLSTVFSPMNLGGESARGGVGGGGGFQ</sequence>